<sequence>MITGTFKRIILDIIILPVVLLLLIFVFLDEKAVYRSALLVTELLPGKSLSLLDLLSDAPVHKQIEIKVGNEMVEADLYLPKNKENTPGFIFFLGVSPAARGADPRVETLVNTLARLDIAVLVPWLETQEKGIIVKDDVDSLIYLFKYFSDIESVNDTKIGMGGICTGASMIALAASDERISENVKFLNLFAGYYNAFDFIKAVISEKRFYNDFLYEWHPDNLTQRVVVKQLSESVPNQRDREYLNGLIDNRYSNLDIDMFISDEGKLIYLLISKPHIDDVDTLLDKLPQKSLSYLEDISPSKSVVNLKARVLIMHDRNDRLVPVDESRRFYEYLKYNHSVYYTEFSSFQNQIQVHVDNDKRSISNVDYLLEAWKLLRHLYQVMKEVS</sequence>
<dbReference type="SUPFAM" id="SSF53474">
    <property type="entry name" value="alpha/beta-Hydrolases"/>
    <property type="match status" value="1"/>
</dbReference>
<name>A0A382G185_9ZZZZ</name>
<dbReference type="Gene3D" id="3.40.50.1820">
    <property type="entry name" value="alpha/beta hydrolase"/>
    <property type="match status" value="1"/>
</dbReference>
<evidence type="ECO:0008006" key="3">
    <source>
        <dbReference type="Google" id="ProtNLM"/>
    </source>
</evidence>
<proteinExistence type="predicted"/>
<dbReference type="EMBL" id="UINC01052841">
    <property type="protein sequence ID" value="SVB68639.1"/>
    <property type="molecule type" value="Genomic_DNA"/>
</dbReference>
<reference evidence="2" key="1">
    <citation type="submission" date="2018-05" db="EMBL/GenBank/DDBJ databases">
        <authorList>
            <person name="Lanie J.A."/>
            <person name="Ng W.-L."/>
            <person name="Kazmierczak K.M."/>
            <person name="Andrzejewski T.M."/>
            <person name="Davidsen T.M."/>
            <person name="Wayne K.J."/>
            <person name="Tettelin H."/>
            <person name="Glass J.I."/>
            <person name="Rusch D."/>
            <person name="Podicherti R."/>
            <person name="Tsui H.-C.T."/>
            <person name="Winkler M.E."/>
        </authorList>
    </citation>
    <scope>NUCLEOTIDE SEQUENCE</scope>
</reference>
<evidence type="ECO:0000256" key="1">
    <source>
        <dbReference type="SAM" id="Phobius"/>
    </source>
</evidence>
<feature type="transmembrane region" description="Helical" evidence="1">
    <location>
        <begin position="9"/>
        <end position="28"/>
    </location>
</feature>
<keyword evidence="1" id="KW-1133">Transmembrane helix</keyword>
<dbReference type="InterPro" id="IPR029058">
    <property type="entry name" value="AB_hydrolase_fold"/>
</dbReference>
<dbReference type="AlphaFoldDB" id="A0A382G185"/>
<evidence type="ECO:0000313" key="2">
    <source>
        <dbReference type="EMBL" id="SVB68639.1"/>
    </source>
</evidence>
<protein>
    <recommendedName>
        <fullName evidence="3">Peptidase S9 prolyl oligopeptidase catalytic domain-containing protein</fullName>
    </recommendedName>
</protein>
<keyword evidence="1" id="KW-0472">Membrane</keyword>
<organism evidence="2">
    <name type="scientific">marine metagenome</name>
    <dbReference type="NCBI Taxonomy" id="408172"/>
    <lineage>
        <taxon>unclassified sequences</taxon>
        <taxon>metagenomes</taxon>
        <taxon>ecological metagenomes</taxon>
    </lineage>
</organism>
<keyword evidence="1" id="KW-0812">Transmembrane</keyword>
<accession>A0A382G185</accession>
<gene>
    <name evidence="2" type="ORF">METZ01_LOCUS221493</name>
</gene>